<name>A0A8G2C7A8_9BACT</name>
<protein>
    <submittedName>
        <fullName evidence="1">Uncharacterized protein</fullName>
    </submittedName>
</protein>
<sequence>MKRKGREHAPETVWKAQELYCVARLTFRDVANQAGVAESTVKRWADKHGWREKRERIARAECDIRADLVLARSEMIKSLMKKKDPQTGFAVASLENLAIKQAEFQREGLAAEIATHNEKRTISSAKDAVLVLREAIENKLSVLLASPEDVNFKSVADIQKALKLLTEMEAAHNVDQQEAPNKGMSADLAAKIREVL</sequence>
<accession>A0A8G2C7A8</accession>
<gene>
    <name evidence="1" type="ORF">SAMN05660830_00436</name>
</gene>
<reference evidence="1 2" key="1">
    <citation type="submission" date="2016-11" db="EMBL/GenBank/DDBJ databases">
        <authorList>
            <person name="Varghese N."/>
            <person name="Submissions S."/>
        </authorList>
    </citation>
    <scope>NUCLEOTIDE SEQUENCE [LARGE SCALE GENOMIC DNA]</scope>
    <source>
        <strain evidence="1 2">DSM 17919</strain>
    </source>
</reference>
<evidence type="ECO:0000313" key="1">
    <source>
        <dbReference type="EMBL" id="SHI60536.1"/>
    </source>
</evidence>
<dbReference type="AlphaFoldDB" id="A0A8G2C7A8"/>
<comment type="caution">
    <text evidence="1">The sequence shown here is derived from an EMBL/GenBank/DDBJ whole genome shotgun (WGS) entry which is preliminary data.</text>
</comment>
<dbReference type="EMBL" id="FQZR01000002">
    <property type="protein sequence ID" value="SHI60536.1"/>
    <property type="molecule type" value="Genomic_DNA"/>
</dbReference>
<dbReference type="RefSeq" id="WP_020001569.1">
    <property type="nucleotide sequence ID" value="NZ_CP192217.1"/>
</dbReference>
<organism evidence="1 2">
    <name type="scientific">Halodesulfovibrio aestuarii</name>
    <dbReference type="NCBI Taxonomy" id="126333"/>
    <lineage>
        <taxon>Bacteria</taxon>
        <taxon>Pseudomonadati</taxon>
        <taxon>Thermodesulfobacteriota</taxon>
        <taxon>Desulfovibrionia</taxon>
        <taxon>Desulfovibrionales</taxon>
        <taxon>Desulfovibrionaceae</taxon>
        <taxon>Halodesulfovibrio</taxon>
    </lineage>
</organism>
<proteinExistence type="predicted"/>
<evidence type="ECO:0000313" key="2">
    <source>
        <dbReference type="Proteomes" id="UP000184001"/>
    </source>
</evidence>
<dbReference type="Proteomes" id="UP000184001">
    <property type="component" value="Unassembled WGS sequence"/>
</dbReference>